<sequence length="98" mass="10525">MLPRNQESGAWWCMLRLGLILDRTFSEVQYLLGNGLTSPTLFFSSKSCGTQSGGSGGGSSGGITVLEAFLSSPSVSTRVQINFSLNLMVDSEWDVKTL</sequence>
<dbReference type="Proteomes" id="UP001187192">
    <property type="component" value="Unassembled WGS sequence"/>
</dbReference>
<feature type="chain" id="PRO_5041670319" evidence="1">
    <location>
        <begin position="27"/>
        <end position="98"/>
    </location>
</feature>
<evidence type="ECO:0000313" key="2">
    <source>
        <dbReference type="EMBL" id="GMN30132.1"/>
    </source>
</evidence>
<feature type="signal peptide" evidence="1">
    <location>
        <begin position="1"/>
        <end position="26"/>
    </location>
</feature>
<protein>
    <submittedName>
        <fullName evidence="2">Uncharacterized protein</fullName>
    </submittedName>
</protein>
<evidence type="ECO:0000313" key="3">
    <source>
        <dbReference type="Proteomes" id="UP001187192"/>
    </source>
</evidence>
<reference evidence="2" key="1">
    <citation type="submission" date="2023-07" db="EMBL/GenBank/DDBJ databases">
        <title>draft genome sequence of fig (Ficus carica).</title>
        <authorList>
            <person name="Takahashi T."/>
            <person name="Nishimura K."/>
        </authorList>
    </citation>
    <scope>NUCLEOTIDE SEQUENCE</scope>
</reference>
<organism evidence="2 3">
    <name type="scientific">Ficus carica</name>
    <name type="common">Common fig</name>
    <dbReference type="NCBI Taxonomy" id="3494"/>
    <lineage>
        <taxon>Eukaryota</taxon>
        <taxon>Viridiplantae</taxon>
        <taxon>Streptophyta</taxon>
        <taxon>Embryophyta</taxon>
        <taxon>Tracheophyta</taxon>
        <taxon>Spermatophyta</taxon>
        <taxon>Magnoliopsida</taxon>
        <taxon>eudicotyledons</taxon>
        <taxon>Gunneridae</taxon>
        <taxon>Pentapetalae</taxon>
        <taxon>rosids</taxon>
        <taxon>fabids</taxon>
        <taxon>Rosales</taxon>
        <taxon>Moraceae</taxon>
        <taxon>Ficeae</taxon>
        <taxon>Ficus</taxon>
    </lineage>
</organism>
<dbReference type="AlphaFoldDB" id="A0AA88CU89"/>
<proteinExistence type="predicted"/>
<comment type="caution">
    <text evidence="2">The sequence shown here is derived from an EMBL/GenBank/DDBJ whole genome shotgun (WGS) entry which is preliminary data.</text>
</comment>
<name>A0AA88CU89_FICCA</name>
<keyword evidence="3" id="KW-1185">Reference proteome</keyword>
<dbReference type="EMBL" id="BTGU01000002">
    <property type="protein sequence ID" value="GMN30132.1"/>
    <property type="molecule type" value="Genomic_DNA"/>
</dbReference>
<evidence type="ECO:0000256" key="1">
    <source>
        <dbReference type="SAM" id="SignalP"/>
    </source>
</evidence>
<keyword evidence="1" id="KW-0732">Signal</keyword>
<accession>A0AA88CU89</accession>
<gene>
    <name evidence="2" type="ORF">TIFTF001_002698</name>
</gene>